<protein>
    <recommendedName>
        <fullName evidence="4">IS4 family transposase</fullName>
    </recommendedName>
</protein>
<proteinExistence type="predicted"/>
<feature type="region of interest" description="Disordered" evidence="1">
    <location>
        <begin position="60"/>
        <end position="82"/>
    </location>
</feature>
<dbReference type="Proteomes" id="UP001427805">
    <property type="component" value="Unassembled WGS sequence"/>
</dbReference>
<comment type="caution">
    <text evidence="2">The sequence shown here is derived from an EMBL/GenBank/DDBJ whole genome shotgun (WGS) entry which is preliminary data.</text>
</comment>
<evidence type="ECO:0008006" key="4">
    <source>
        <dbReference type="Google" id="ProtNLM"/>
    </source>
</evidence>
<evidence type="ECO:0000313" key="3">
    <source>
        <dbReference type="Proteomes" id="UP001427805"/>
    </source>
</evidence>
<name>A0ABV0BDE1_9SPHN</name>
<organism evidence="2 3">
    <name type="scientific">Sphingomonas rustica</name>
    <dbReference type="NCBI Taxonomy" id="3103142"/>
    <lineage>
        <taxon>Bacteria</taxon>
        <taxon>Pseudomonadati</taxon>
        <taxon>Pseudomonadota</taxon>
        <taxon>Alphaproteobacteria</taxon>
        <taxon>Sphingomonadales</taxon>
        <taxon>Sphingomonadaceae</taxon>
        <taxon>Sphingomonas</taxon>
    </lineage>
</organism>
<accession>A0ABV0BDE1</accession>
<feature type="non-terminal residue" evidence="2">
    <location>
        <position position="1"/>
    </location>
</feature>
<sequence>IKRFIGRSENAVKIQIYAAMIAFLLLRMLRQTCAISHRREPQALITRIRVALFSRLDLSGRAKPPPIQPAKLPQNPQMTLNL</sequence>
<evidence type="ECO:0000313" key="2">
    <source>
        <dbReference type="EMBL" id="MEN3749539.1"/>
    </source>
</evidence>
<dbReference type="EMBL" id="JBDIZK010000015">
    <property type="protein sequence ID" value="MEN3749539.1"/>
    <property type="molecule type" value="Genomic_DNA"/>
</dbReference>
<keyword evidence="3" id="KW-1185">Reference proteome</keyword>
<reference evidence="2 3" key="1">
    <citation type="submission" date="2024-05" db="EMBL/GenBank/DDBJ databases">
        <title>Sphingomonas sp. HF-S3 16S ribosomal RNA gene Genome sequencing and assembly.</title>
        <authorList>
            <person name="Lee H."/>
        </authorList>
    </citation>
    <scope>NUCLEOTIDE SEQUENCE [LARGE SCALE GENOMIC DNA]</scope>
    <source>
        <strain evidence="2 3">HF-S3</strain>
    </source>
</reference>
<gene>
    <name evidence="2" type="ORF">TPR58_20370</name>
</gene>
<evidence type="ECO:0000256" key="1">
    <source>
        <dbReference type="SAM" id="MobiDB-lite"/>
    </source>
</evidence>